<feature type="signal peptide" evidence="2">
    <location>
        <begin position="1"/>
        <end position="24"/>
    </location>
</feature>
<keyword evidence="1" id="KW-0812">Transmembrane</keyword>
<evidence type="ECO:0000256" key="1">
    <source>
        <dbReference type="SAM" id="Phobius"/>
    </source>
</evidence>
<evidence type="ECO:0000313" key="4">
    <source>
        <dbReference type="Proteomes" id="UP000002058"/>
    </source>
</evidence>
<evidence type="ECO:0000313" key="3">
    <source>
        <dbReference type="EMBL" id="EEP76805.1"/>
    </source>
</evidence>
<keyword evidence="2" id="KW-0732">Signal</keyword>
<name>C4JJ47_UNCRE</name>
<protein>
    <submittedName>
        <fullName evidence="3">Uncharacterized protein</fullName>
    </submittedName>
</protein>
<dbReference type="HOGENOM" id="CLU_073624_2_0_1"/>
<dbReference type="VEuPathDB" id="FungiDB:UREG_01654"/>
<reference evidence="4" key="1">
    <citation type="journal article" date="2009" name="Genome Res.">
        <title>Comparative genomic analyses of the human fungal pathogens Coccidioides and their relatives.</title>
        <authorList>
            <person name="Sharpton T.J."/>
            <person name="Stajich J.E."/>
            <person name="Rounsley S.D."/>
            <person name="Gardner M.J."/>
            <person name="Wortman J.R."/>
            <person name="Jordar V.S."/>
            <person name="Maiti R."/>
            <person name="Kodira C.D."/>
            <person name="Neafsey D.E."/>
            <person name="Zeng Q."/>
            <person name="Hung C.-Y."/>
            <person name="McMahan C."/>
            <person name="Muszewska A."/>
            <person name="Grynberg M."/>
            <person name="Mandel M.A."/>
            <person name="Kellner E.M."/>
            <person name="Barker B.M."/>
            <person name="Galgiani J.N."/>
            <person name="Orbach M.J."/>
            <person name="Kirkland T.N."/>
            <person name="Cole G.T."/>
            <person name="Henn M.R."/>
            <person name="Birren B.W."/>
            <person name="Taylor J.W."/>
        </authorList>
    </citation>
    <scope>NUCLEOTIDE SEQUENCE [LARGE SCALE GENOMIC DNA]</scope>
    <source>
        <strain evidence="4">UAMH 1704</strain>
    </source>
</reference>
<dbReference type="PANTHER" id="PTHR36854:SF1">
    <property type="entry name" value="TRANSMEMBRANE PROTEIN"/>
    <property type="match status" value="1"/>
</dbReference>
<keyword evidence="1" id="KW-0472">Membrane</keyword>
<keyword evidence="4" id="KW-1185">Reference proteome</keyword>
<proteinExistence type="predicted"/>
<dbReference type="KEGG" id="ure:UREG_01654"/>
<organism evidence="3 4">
    <name type="scientific">Uncinocarpus reesii (strain UAMH 1704)</name>
    <dbReference type="NCBI Taxonomy" id="336963"/>
    <lineage>
        <taxon>Eukaryota</taxon>
        <taxon>Fungi</taxon>
        <taxon>Dikarya</taxon>
        <taxon>Ascomycota</taxon>
        <taxon>Pezizomycotina</taxon>
        <taxon>Eurotiomycetes</taxon>
        <taxon>Eurotiomycetidae</taxon>
        <taxon>Onygenales</taxon>
        <taxon>Onygenaceae</taxon>
        <taxon>Uncinocarpus</taxon>
    </lineage>
</organism>
<dbReference type="OrthoDB" id="2142503at2759"/>
<evidence type="ECO:0000256" key="2">
    <source>
        <dbReference type="SAM" id="SignalP"/>
    </source>
</evidence>
<dbReference type="InParanoid" id="C4JJ47"/>
<accession>C4JJ47</accession>
<dbReference type="AlphaFoldDB" id="C4JJ47"/>
<dbReference type="Proteomes" id="UP000002058">
    <property type="component" value="Unassembled WGS sequence"/>
</dbReference>
<dbReference type="OMA" id="FSHWANS"/>
<feature type="transmembrane region" description="Helical" evidence="1">
    <location>
        <begin position="157"/>
        <end position="175"/>
    </location>
</feature>
<dbReference type="PANTHER" id="PTHR36854">
    <property type="entry name" value="CHROMOSOME 9, WHOLE GENOME SHOTGUN SEQUENCE"/>
    <property type="match status" value="1"/>
</dbReference>
<feature type="chain" id="PRO_5002939450" evidence="2">
    <location>
        <begin position="25"/>
        <end position="204"/>
    </location>
</feature>
<dbReference type="eggNOG" id="ENOG502S5M9">
    <property type="taxonomic scope" value="Eukaryota"/>
</dbReference>
<dbReference type="GeneID" id="8438789"/>
<dbReference type="RefSeq" id="XP_002542138.1">
    <property type="nucleotide sequence ID" value="XM_002542092.1"/>
</dbReference>
<keyword evidence="1" id="KW-1133">Transmembrane helix</keyword>
<gene>
    <name evidence="3" type="ORF">UREG_01654</name>
</gene>
<dbReference type="EMBL" id="CH476615">
    <property type="protein sequence ID" value="EEP76805.1"/>
    <property type="molecule type" value="Genomic_DNA"/>
</dbReference>
<sequence length="204" mass="22719">MIIRSRVASLFLLILSSFLPFILAETPTSFCKCTCFSNSTIIPLGPPKPRSSSNPSPERRAVFLPSLFGAREAVNDDVYGRAAFLGRRDAADAQLAKSEDDKSKSGGDKEGKKFRAVNCNDCNRKFCLDYQLPMCKGAKEEDVMTTCFQRESNKDKAVVFIFIIATVSLLVWAAVKPWAERWIQVRDVPQADTGVMSRGRRNIV</sequence>